<proteinExistence type="predicted"/>
<organism evidence="1 2">
    <name type="scientific">Entomophthora muscae</name>
    <dbReference type="NCBI Taxonomy" id="34485"/>
    <lineage>
        <taxon>Eukaryota</taxon>
        <taxon>Fungi</taxon>
        <taxon>Fungi incertae sedis</taxon>
        <taxon>Zoopagomycota</taxon>
        <taxon>Entomophthoromycotina</taxon>
        <taxon>Entomophthoromycetes</taxon>
        <taxon>Entomophthorales</taxon>
        <taxon>Entomophthoraceae</taxon>
        <taxon>Entomophthora</taxon>
    </lineage>
</organism>
<protein>
    <submittedName>
        <fullName evidence="1">Inducible alternative oxidase 2</fullName>
    </submittedName>
</protein>
<name>A0ACC2SAC4_9FUNG</name>
<reference evidence="1" key="1">
    <citation type="submission" date="2022-04" db="EMBL/GenBank/DDBJ databases">
        <title>Genome of the entomopathogenic fungus Entomophthora muscae.</title>
        <authorList>
            <person name="Elya C."/>
            <person name="Lovett B.R."/>
            <person name="Lee E."/>
            <person name="Macias A.M."/>
            <person name="Hajek A.E."/>
            <person name="De Bivort B.L."/>
            <person name="Kasson M.T."/>
            <person name="De Fine Licht H.H."/>
            <person name="Stajich J.E."/>
        </authorList>
    </citation>
    <scope>NUCLEOTIDE SEQUENCE</scope>
    <source>
        <strain evidence="1">Berkeley</strain>
    </source>
</reference>
<evidence type="ECO:0000313" key="1">
    <source>
        <dbReference type="EMBL" id="KAJ9059349.1"/>
    </source>
</evidence>
<gene>
    <name evidence="1" type="primary">AOX2_1</name>
    <name evidence="1" type="ORF">DSO57_1003174</name>
</gene>
<keyword evidence="2" id="KW-1185">Reference proteome</keyword>
<dbReference type="Proteomes" id="UP001165960">
    <property type="component" value="Unassembled WGS sequence"/>
</dbReference>
<accession>A0ACC2SAC4</accession>
<dbReference type="EMBL" id="QTSX02005687">
    <property type="protein sequence ID" value="KAJ9059349.1"/>
    <property type="molecule type" value="Genomic_DNA"/>
</dbReference>
<comment type="caution">
    <text evidence="1">The sequence shown here is derived from an EMBL/GenBank/DDBJ whole genome shotgun (WGS) entry which is preliminary data.</text>
</comment>
<sequence>MSKQLSHVLKKQFFSTNNQIRLAGSIAHSKALLEGMPAELRRPIHPQPVRNEFLRTLNSDQLEKLDIGLSSHREPSSLGDRLAFSVVKMLRVPTDLFFRKKYVHRAVMLETVAAVPGMVAASLRHLKSLRRLQHDGGWIAHLLHEAENERMHLLTWMRISQPSIAERCIVTVVQGAFYNAFFVLYLVSPKTAHRVVGYLEEEAVISYTAFLAEIDGGNIKNTPAPQIAIDYWHLGKDATLRDVVLAVRADEANHRDTNHHFADRIVLGQEDLRSAIKENFEETHADLPNPTTKAKSVW</sequence>
<evidence type="ECO:0000313" key="2">
    <source>
        <dbReference type="Proteomes" id="UP001165960"/>
    </source>
</evidence>